<evidence type="ECO:0000313" key="1">
    <source>
        <dbReference type="EMBL" id="SVC03618.1"/>
    </source>
</evidence>
<reference evidence="1" key="1">
    <citation type="submission" date="2018-05" db="EMBL/GenBank/DDBJ databases">
        <authorList>
            <person name="Lanie J.A."/>
            <person name="Ng W.-L."/>
            <person name="Kazmierczak K.M."/>
            <person name="Andrzejewski T.M."/>
            <person name="Davidsen T.M."/>
            <person name="Wayne K.J."/>
            <person name="Tettelin H."/>
            <person name="Glass J.I."/>
            <person name="Rusch D."/>
            <person name="Podicherti R."/>
            <person name="Tsui H.-C.T."/>
            <person name="Winkler M.E."/>
        </authorList>
    </citation>
    <scope>NUCLEOTIDE SEQUENCE</scope>
</reference>
<dbReference type="EMBL" id="UINC01069887">
    <property type="protein sequence ID" value="SVC03618.1"/>
    <property type="molecule type" value="Genomic_DNA"/>
</dbReference>
<sequence length="22" mass="2618">KFHNINSSLSQCRTNRWSRIGL</sequence>
<organism evidence="1">
    <name type="scientific">marine metagenome</name>
    <dbReference type="NCBI Taxonomy" id="408172"/>
    <lineage>
        <taxon>unclassified sequences</taxon>
        <taxon>metagenomes</taxon>
        <taxon>ecological metagenomes</taxon>
    </lineage>
</organism>
<protein>
    <submittedName>
        <fullName evidence="1">Uncharacterized protein</fullName>
    </submittedName>
</protein>
<feature type="non-terminal residue" evidence="1">
    <location>
        <position position="1"/>
    </location>
</feature>
<dbReference type="AlphaFoldDB" id="A0A382IVN9"/>
<feature type="non-terminal residue" evidence="1">
    <location>
        <position position="22"/>
    </location>
</feature>
<name>A0A382IVN9_9ZZZZ</name>
<accession>A0A382IVN9</accession>
<proteinExistence type="predicted"/>
<gene>
    <name evidence="1" type="ORF">METZ01_LOCUS256472</name>
</gene>